<gene>
    <name evidence="3" type="ORF">L3X38_005235</name>
</gene>
<keyword evidence="4" id="KW-1185">Reference proteome</keyword>
<organism evidence="3 4">
    <name type="scientific">Prunus dulcis</name>
    <name type="common">Almond</name>
    <name type="synonym">Amygdalus dulcis</name>
    <dbReference type="NCBI Taxonomy" id="3755"/>
    <lineage>
        <taxon>Eukaryota</taxon>
        <taxon>Viridiplantae</taxon>
        <taxon>Streptophyta</taxon>
        <taxon>Embryophyta</taxon>
        <taxon>Tracheophyta</taxon>
        <taxon>Spermatophyta</taxon>
        <taxon>Magnoliopsida</taxon>
        <taxon>eudicotyledons</taxon>
        <taxon>Gunneridae</taxon>
        <taxon>Pentapetalae</taxon>
        <taxon>rosids</taxon>
        <taxon>fabids</taxon>
        <taxon>Rosales</taxon>
        <taxon>Rosaceae</taxon>
        <taxon>Amygdaloideae</taxon>
        <taxon>Amygdaleae</taxon>
        <taxon>Prunus</taxon>
    </lineage>
</organism>
<feature type="region of interest" description="Disordered" evidence="1">
    <location>
        <begin position="79"/>
        <end position="99"/>
    </location>
</feature>
<dbReference type="Proteomes" id="UP001054821">
    <property type="component" value="Chromosome 1"/>
</dbReference>
<reference evidence="3 4" key="1">
    <citation type="journal article" date="2022" name="G3 (Bethesda)">
        <title>Whole-genome sequence and methylome profiling of the almond [Prunus dulcis (Mill.) D.A. Webb] cultivar 'Nonpareil'.</title>
        <authorList>
            <person name="D'Amico-Willman K.M."/>
            <person name="Ouma W.Z."/>
            <person name="Meulia T."/>
            <person name="Sideli G.M."/>
            <person name="Gradziel T.M."/>
            <person name="Fresnedo-Ramirez J."/>
        </authorList>
    </citation>
    <scope>NUCLEOTIDE SEQUENCE [LARGE SCALE GENOMIC DNA]</scope>
    <source>
        <strain evidence="3">Clone GOH B32 T37-40</strain>
    </source>
</reference>
<feature type="compositionally biased region" description="Polar residues" evidence="1">
    <location>
        <begin position="419"/>
        <end position="429"/>
    </location>
</feature>
<accession>A0AAD4ZQJ4</accession>
<name>A0AAD4ZQJ4_PRUDU</name>
<dbReference type="InterPro" id="IPR005162">
    <property type="entry name" value="Retrotrans_gag_dom"/>
</dbReference>
<evidence type="ECO:0000313" key="3">
    <source>
        <dbReference type="EMBL" id="KAI5352344.1"/>
    </source>
</evidence>
<evidence type="ECO:0000313" key="4">
    <source>
        <dbReference type="Proteomes" id="UP001054821"/>
    </source>
</evidence>
<proteinExistence type="predicted"/>
<evidence type="ECO:0000256" key="1">
    <source>
        <dbReference type="SAM" id="MobiDB-lite"/>
    </source>
</evidence>
<dbReference type="AlphaFoldDB" id="A0AAD4ZQJ4"/>
<feature type="domain" description="Retrotransposon gag" evidence="2">
    <location>
        <begin position="272"/>
        <end position="361"/>
    </location>
</feature>
<dbReference type="Pfam" id="PF03732">
    <property type="entry name" value="Retrotrans_gag"/>
    <property type="match status" value="1"/>
</dbReference>
<sequence>MGRKGQTTASLEVAAIAEAELDAQHELWDSQIQEVQVAVTALAVQSNMSDVQKSLAAHQDQNVAFQKSMLEEIRSLCNRNSPPVSTQSERITSTGLPPHSTVLSSSATVLGSQGAMATTGGIFSTNHTFTAPNNPIFAGAGPSLGFLASNPYIPPAIVLPGASTMGSPSLQPQVPIPQYSQSPLRTTVNHPLVGPHTIHSGSLMSPGPHIPYHSASQMMPISPRPHFPQFSSMKPMKLDLPRFYGEDPYGWLAMAERFLEYHEVEESRKVMVAAMHLGGDAALWMKWYEARYPRDSWAIFSDMLLQRFGPGEALNVNVALSRIRKMGSVAEFVAQFIKLSCRAVGWTDELLLGVFVGGLKEEIQDDVLALEPKNLARAMELAQIYENKQIKKRASFRANNTKSFQPPLSPRTKPHFSTPGVTSKPTTFGNRPEGPMVQRKTQSELQERLLKGLCFYCDDPMFQVIGVNSLAFS</sequence>
<comment type="caution">
    <text evidence="3">The sequence shown here is derived from an EMBL/GenBank/DDBJ whole genome shotgun (WGS) entry which is preliminary data.</text>
</comment>
<protein>
    <recommendedName>
        <fullName evidence="2">Retrotransposon gag domain-containing protein</fullName>
    </recommendedName>
</protein>
<feature type="region of interest" description="Disordered" evidence="1">
    <location>
        <begin position="401"/>
        <end position="437"/>
    </location>
</feature>
<dbReference type="EMBL" id="JAJFAZ020000001">
    <property type="protein sequence ID" value="KAI5352344.1"/>
    <property type="molecule type" value="Genomic_DNA"/>
</dbReference>
<evidence type="ECO:0000259" key="2">
    <source>
        <dbReference type="Pfam" id="PF03732"/>
    </source>
</evidence>